<feature type="non-terminal residue" evidence="1">
    <location>
        <position position="57"/>
    </location>
</feature>
<accession>A0ACD0NL96</accession>
<protein>
    <submittedName>
        <fullName evidence="1">Uncharacterized protein</fullName>
    </submittedName>
</protein>
<evidence type="ECO:0000313" key="1">
    <source>
        <dbReference type="EMBL" id="PWN46571.1"/>
    </source>
</evidence>
<reference evidence="1 2" key="1">
    <citation type="journal article" date="2018" name="Mol. Biol. Evol.">
        <title>Broad Genomic Sampling Reveals a Smut Pathogenic Ancestry of the Fungal Clade Ustilaginomycotina.</title>
        <authorList>
            <person name="Kijpornyongpan T."/>
            <person name="Mondo S.J."/>
            <person name="Barry K."/>
            <person name="Sandor L."/>
            <person name="Lee J."/>
            <person name="Lipzen A."/>
            <person name="Pangilinan J."/>
            <person name="LaButti K."/>
            <person name="Hainaut M."/>
            <person name="Henrissat B."/>
            <person name="Grigoriev I.V."/>
            <person name="Spatafora J.W."/>
            <person name="Aime M.C."/>
        </authorList>
    </citation>
    <scope>NUCLEOTIDE SEQUENCE [LARGE SCALE GENOMIC DNA]</scope>
    <source>
        <strain evidence="1 2">SA 807</strain>
    </source>
</reference>
<name>A0ACD0NL96_9BASI</name>
<dbReference type="Proteomes" id="UP000245626">
    <property type="component" value="Unassembled WGS sequence"/>
</dbReference>
<feature type="non-terminal residue" evidence="1">
    <location>
        <position position="1"/>
    </location>
</feature>
<organism evidence="1 2">
    <name type="scientific">Violaceomyces palustris</name>
    <dbReference type="NCBI Taxonomy" id="1673888"/>
    <lineage>
        <taxon>Eukaryota</taxon>
        <taxon>Fungi</taxon>
        <taxon>Dikarya</taxon>
        <taxon>Basidiomycota</taxon>
        <taxon>Ustilaginomycotina</taxon>
        <taxon>Ustilaginomycetes</taxon>
        <taxon>Violaceomycetales</taxon>
        <taxon>Violaceomycetaceae</taxon>
        <taxon>Violaceomyces</taxon>
    </lineage>
</organism>
<evidence type="ECO:0000313" key="2">
    <source>
        <dbReference type="Proteomes" id="UP000245626"/>
    </source>
</evidence>
<keyword evidence="2" id="KW-1185">Reference proteome</keyword>
<dbReference type="EMBL" id="KZ820880">
    <property type="protein sequence ID" value="PWN46571.1"/>
    <property type="molecule type" value="Genomic_DNA"/>
</dbReference>
<sequence>VDPKLEKSLKLKMDLQLVPLSLMLYFLSFLDRTNIGQARLNGLQEELKLTGHDYRIA</sequence>
<proteinExistence type="predicted"/>
<gene>
    <name evidence="1" type="ORF">IE53DRAFT_298479</name>
</gene>